<comment type="caution">
    <text evidence="2">The sequence shown here is derived from an EMBL/GenBank/DDBJ whole genome shotgun (WGS) entry which is preliminary data.</text>
</comment>
<keyword evidence="1" id="KW-0472">Membrane</keyword>
<organism evidence="2 3">
    <name type="scientific">Saitoella complicata (strain BCRC 22490 / CBS 7301 / JCM 7358 / NBRC 10748 / NRRL Y-17804)</name>
    <dbReference type="NCBI Taxonomy" id="698492"/>
    <lineage>
        <taxon>Eukaryota</taxon>
        <taxon>Fungi</taxon>
        <taxon>Dikarya</taxon>
        <taxon>Ascomycota</taxon>
        <taxon>Taphrinomycotina</taxon>
        <taxon>Taphrinomycotina incertae sedis</taxon>
        <taxon>Saitoella</taxon>
    </lineage>
</organism>
<dbReference type="AlphaFoldDB" id="A0A0E9NQ85"/>
<protein>
    <submittedName>
        <fullName evidence="2">Uncharacterized protein</fullName>
    </submittedName>
</protein>
<feature type="transmembrane region" description="Helical" evidence="1">
    <location>
        <begin position="115"/>
        <end position="137"/>
    </location>
</feature>
<dbReference type="Proteomes" id="UP000033140">
    <property type="component" value="Unassembled WGS sequence"/>
</dbReference>
<feature type="transmembrane region" description="Helical" evidence="1">
    <location>
        <begin position="78"/>
        <end position="95"/>
    </location>
</feature>
<proteinExistence type="predicted"/>
<accession>A0A0E9NQ85</accession>
<reference evidence="2 3" key="1">
    <citation type="journal article" date="2011" name="J. Gen. Appl. Microbiol.">
        <title>Draft genome sequencing of the enigmatic yeast Saitoella complicata.</title>
        <authorList>
            <person name="Nishida H."/>
            <person name="Hamamoto M."/>
            <person name="Sugiyama J."/>
        </authorList>
    </citation>
    <scope>NUCLEOTIDE SEQUENCE [LARGE SCALE GENOMIC DNA]</scope>
    <source>
        <strain evidence="2 3">NRRL Y-17804</strain>
    </source>
</reference>
<sequence>MFTSSSCLSSASFLLYSFRARTFCSHLAHLPLSSARLDAQNCIDTWSGSWCDGCIRRAVPPGSFPHETQPTTARFDTFTSPLGILSFFVYFFAFFDKRWSPSNFFSHAHTRLITYTVIFSTLRPGALFVTTNTLYFINKYIDIMLFTTKLVGALTALATVTFAAPIPSIPSSEIAAATAAGATFQLQINAASDPSIDGAYLTSSTFTPWRGYSVQITTPSFDLSSATEFSIRPNGNVATPSQDLVFVDPDNWGTSLSYLLTAGERQQMSAIEAAKLPVAILDDEGFLQVTWPEKNETAVMKVCDGRLVMGVEGGRWDNACSGDVTVSLVQDNQSSDWSLMPDLAW</sequence>
<dbReference type="RefSeq" id="XP_019026135.1">
    <property type="nucleotide sequence ID" value="XM_019166167.1"/>
</dbReference>
<evidence type="ECO:0000313" key="2">
    <source>
        <dbReference type="EMBL" id="GAO51585.1"/>
    </source>
</evidence>
<feature type="transmembrane region" description="Helical" evidence="1">
    <location>
        <begin position="143"/>
        <end position="164"/>
    </location>
</feature>
<evidence type="ECO:0000313" key="3">
    <source>
        <dbReference type="Proteomes" id="UP000033140"/>
    </source>
</evidence>
<keyword evidence="1" id="KW-1133">Transmembrane helix</keyword>
<evidence type="ECO:0000256" key="1">
    <source>
        <dbReference type="SAM" id="Phobius"/>
    </source>
</evidence>
<reference evidence="2 3" key="2">
    <citation type="journal article" date="2014" name="J. Gen. Appl. Microbiol.">
        <title>The early diverging ascomycetous budding yeast Saitoella complicata has three histone deacetylases belonging to the Clr6, Hos2, and Rpd3 lineages.</title>
        <authorList>
            <person name="Nishida H."/>
            <person name="Matsumoto T."/>
            <person name="Kondo S."/>
            <person name="Hamamoto M."/>
            <person name="Yoshikawa H."/>
        </authorList>
    </citation>
    <scope>NUCLEOTIDE SEQUENCE [LARGE SCALE GENOMIC DNA]</scope>
    <source>
        <strain evidence="2 3">NRRL Y-17804</strain>
    </source>
</reference>
<reference evidence="2 3" key="3">
    <citation type="journal article" date="2015" name="Genome Announc.">
        <title>Draft Genome Sequence of the Archiascomycetous Yeast Saitoella complicata.</title>
        <authorList>
            <person name="Yamauchi K."/>
            <person name="Kondo S."/>
            <person name="Hamamoto M."/>
            <person name="Takahashi Y."/>
            <person name="Ogura Y."/>
            <person name="Hayashi T."/>
            <person name="Nishida H."/>
        </authorList>
    </citation>
    <scope>NUCLEOTIDE SEQUENCE [LARGE SCALE GENOMIC DNA]</scope>
    <source>
        <strain evidence="2 3">NRRL Y-17804</strain>
    </source>
</reference>
<name>A0A0E9NQ85_SAICN</name>
<keyword evidence="3" id="KW-1185">Reference proteome</keyword>
<keyword evidence="1" id="KW-0812">Transmembrane</keyword>
<gene>
    <name evidence="2" type="ORF">G7K_5684-t1</name>
</gene>
<dbReference type="EMBL" id="BACD03000048">
    <property type="protein sequence ID" value="GAO51585.1"/>
    <property type="molecule type" value="Genomic_DNA"/>
</dbReference>